<evidence type="ECO:0000313" key="2">
    <source>
        <dbReference type="EMBL" id="KAK1435448.1"/>
    </source>
</evidence>
<reference evidence="2" key="1">
    <citation type="journal article" date="2023" name="bioRxiv">
        <title>Improved chromosome-level genome assembly for marigold (Tagetes erecta).</title>
        <authorList>
            <person name="Jiang F."/>
            <person name="Yuan L."/>
            <person name="Wang S."/>
            <person name="Wang H."/>
            <person name="Xu D."/>
            <person name="Wang A."/>
            <person name="Fan W."/>
        </authorList>
    </citation>
    <scope>NUCLEOTIDE SEQUENCE</scope>
    <source>
        <strain evidence="2">WSJ</strain>
        <tissue evidence="2">Leaf</tissue>
    </source>
</reference>
<proteinExistence type="predicted"/>
<name>A0AAD8L6L3_TARER</name>
<gene>
    <name evidence="2" type="ORF">QVD17_01211</name>
</gene>
<keyword evidence="1" id="KW-1133">Transmembrane helix</keyword>
<evidence type="ECO:0000313" key="3">
    <source>
        <dbReference type="Proteomes" id="UP001229421"/>
    </source>
</evidence>
<dbReference type="EMBL" id="JAUHHV010000001">
    <property type="protein sequence ID" value="KAK1435448.1"/>
    <property type="molecule type" value="Genomic_DNA"/>
</dbReference>
<comment type="caution">
    <text evidence="2">The sequence shown here is derived from an EMBL/GenBank/DDBJ whole genome shotgun (WGS) entry which is preliminary data.</text>
</comment>
<accession>A0AAD8L6L3</accession>
<keyword evidence="3" id="KW-1185">Reference proteome</keyword>
<feature type="transmembrane region" description="Helical" evidence="1">
    <location>
        <begin position="20"/>
        <end position="38"/>
    </location>
</feature>
<keyword evidence="1" id="KW-0472">Membrane</keyword>
<keyword evidence="1" id="KW-0812">Transmembrane</keyword>
<organism evidence="2 3">
    <name type="scientific">Tagetes erecta</name>
    <name type="common">African marigold</name>
    <dbReference type="NCBI Taxonomy" id="13708"/>
    <lineage>
        <taxon>Eukaryota</taxon>
        <taxon>Viridiplantae</taxon>
        <taxon>Streptophyta</taxon>
        <taxon>Embryophyta</taxon>
        <taxon>Tracheophyta</taxon>
        <taxon>Spermatophyta</taxon>
        <taxon>Magnoliopsida</taxon>
        <taxon>eudicotyledons</taxon>
        <taxon>Gunneridae</taxon>
        <taxon>Pentapetalae</taxon>
        <taxon>asterids</taxon>
        <taxon>campanulids</taxon>
        <taxon>Asterales</taxon>
        <taxon>Asteraceae</taxon>
        <taxon>Asteroideae</taxon>
        <taxon>Heliantheae alliance</taxon>
        <taxon>Tageteae</taxon>
        <taxon>Tagetes</taxon>
    </lineage>
</organism>
<sequence length="68" mass="8293">MEEGYGFPFLEPHTHTHICPFFFLFIFLLLLVNTLSYIHHSFFPPRNLPKIHPFHHFLFPEEKNKVKR</sequence>
<protein>
    <submittedName>
        <fullName evidence="2">Uncharacterized protein</fullName>
    </submittedName>
</protein>
<evidence type="ECO:0000256" key="1">
    <source>
        <dbReference type="SAM" id="Phobius"/>
    </source>
</evidence>
<dbReference type="AlphaFoldDB" id="A0AAD8L6L3"/>
<dbReference type="Proteomes" id="UP001229421">
    <property type="component" value="Unassembled WGS sequence"/>
</dbReference>